<dbReference type="AlphaFoldDB" id="A0A7X0IK00"/>
<accession>A0A7X0IK00</accession>
<evidence type="ECO:0000313" key="2">
    <source>
        <dbReference type="EMBL" id="MBB6476609.1"/>
    </source>
</evidence>
<evidence type="ECO:0000313" key="3">
    <source>
        <dbReference type="Proteomes" id="UP000555564"/>
    </source>
</evidence>
<sequence length="39" mass="4271">MATGRTRLGSSSVDRPRRWLLPLVLTLLVLIVVAGALLR</sequence>
<keyword evidence="1" id="KW-1133">Transmembrane helix</keyword>
<protein>
    <submittedName>
        <fullName evidence="2">Uncharacterized protein</fullName>
    </submittedName>
</protein>
<gene>
    <name evidence="2" type="ORF">BJ992_006040</name>
</gene>
<keyword evidence="1" id="KW-0812">Transmembrane</keyword>
<organism evidence="2 3">
    <name type="scientific">Sphaerisporangium rubeum</name>
    <dbReference type="NCBI Taxonomy" id="321317"/>
    <lineage>
        <taxon>Bacteria</taxon>
        <taxon>Bacillati</taxon>
        <taxon>Actinomycetota</taxon>
        <taxon>Actinomycetes</taxon>
        <taxon>Streptosporangiales</taxon>
        <taxon>Streptosporangiaceae</taxon>
        <taxon>Sphaerisporangium</taxon>
    </lineage>
</organism>
<keyword evidence="1" id="KW-0472">Membrane</keyword>
<dbReference type="Proteomes" id="UP000555564">
    <property type="component" value="Unassembled WGS sequence"/>
</dbReference>
<proteinExistence type="predicted"/>
<feature type="transmembrane region" description="Helical" evidence="1">
    <location>
        <begin position="20"/>
        <end position="38"/>
    </location>
</feature>
<dbReference type="EMBL" id="JACHIU010000001">
    <property type="protein sequence ID" value="MBB6476609.1"/>
    <property type="molecule type" value="Genomic_DNA"/>
</dbReference>
<name>A0A7X0IK00_9ACTN</name>
<reference evidence="2 3" key="1">
    <citation type="submission" date="2020-08" db="EMBL/GenBank/DDBJ databases">
        <title>Sequencing the genomes of 1000 actinobacteria strains.</title>
        <authorList>
            <person name="Klenk H.-P."/>
        </authorList>
    </citation>
    <scope>NUCLEOTIDE SEQUENCE [LARGE SCALE GENOMIC DNA]</scope>
    <source>
        <strain evidence="2 3">DSM 44936</strain>
    </source>
</reference>
<evidence type="ECO:0000256" key="1">
    <source>
        <dbReference type="SAM" id="Phobius"/>
    </source>
</evidence>
<comment type="caution">
    <text evidence="2">The sequence shown here is derived from an EMBL/GenBank/DDBJ whole genome shotgun (WGS) entry which is preliminary data.</text>
</comment>
<keyword evidence="3" id="KW-1185">Reference proteome</keyword>